<dbReference type="Proteomes" id="UP000274046">
    <property type="component" value="Unassembled WGS sequence"/>
</dbReference>
<evidence type="ECO:0000313" key="6">
    <source>
        <dbReference type="EMBL" id="RNL52551.1"/>
    </source>
</evidence>
<comment type="pathway">
    <text evidence="5">Nucleotide-sugar biosynthesis; CMP-3-deoxy-D-manno-octulosonate biosynthesis; CMP-3-deoxy-D-manno-octulosonate from 3-deoxy-D-manno-octulosonate and CTP: step 1/1.</text>
</comment>
<dbReference type="AlphaFoldDB" id="A0A3N0BU10"/>
<evidence type="ECO:0000256" key="4">
    <source>
        <dbReference type="ARBA" id="ARBA00022985"/>
    </source>
</evidence>
<dbReference type="InterPro" id="IPR029044">
    <property type="entry name" value="Nucleotide-diphossugar_trans"/>
</dbReference>
<dbReference type="CDD" id="cd02517">
    <property type="entry name" value="CMP-KDO-Synthetase"/>
    <property type="match status" value="1"/>
</dbReference>
<evidence type="ECO:0000256" key="2">
    <source>
        <dbReference type="ARBA" id="ARBA00022679"/>
    </source>
</evidence>
<dbReference type="EMBL" id="RBEE01000023">
    <property type="protein sequence ID" value="RNL52551.1"/>
    <property type="molecule type" value="Genomic_DNA"/>
</dbReference>
<comment type="catalytic activity">
    <reaction evidence="5">
        <text>3-deoxy-alpha-D-manno-oct-2-ulosonate + CTP = CMP-3-deoxy-beta-D-manno-octulosonate + diphosphate</text>
        <dbReference type="Rhea" id="RHEA:23448"/>
        <dbReference type="ChEBI" id="CHEBI:33019"/>
        <dbReference type="ChEBI" id="CHEBI:37563"/>
        <dbReference type="ChEBI" id="CHEBI:85986"/>
        <dbReference type="ChEBI" id="CHEBI:85987"/>
        <dbReference type="EC" id="2.7.7.38"/>
    </reaction>
</comment>
<dbReference type="GO" id="GO:0009103">
    <property type="term" value="P:lipopolysaccharide biosynthetic process"/>
    <property type="evidence" value="ECO:0007669"/>
    <property type="project" value="UniProtKB-UniRule"/>
</dbReference>
<evidence type="ECO:0000256" key="5">
    <source>
        <dbReference type="HAMAP-Rule" id="MF_00057"/>
    </source>
</evidence>
<dbReference type="SUPFAM" id="SSF53448">
    <property type="entry name" value="Nucleotide-diphospho-sugar transferases"/>
    <property type="match status" value="1"/>
</dbReference>
<keyword evidence="3 5" id="KW-0548">Nucleotidyltransferase</keyword>
<gene>
    <name evidence="5 6" type="primary">kdsB</name>
    <name evidence="6" type="ORF">D7004_13465</name>
</gene>
<comment type="subcellular location">
    <subcellularLocation>
        <location evidence="5">Cytoplasm</location>
    </subcellularLocation>
    <subcellularLocation>
        <location evidence="1">Membrane</location>
    </subcellularLocation>
</comment>
<dbReference type="FunFam" id="3.90.550.10:FF:000011">
    <property type="entry name" value="3-deoxy-manno-octulosonate cytidylyltransferase"/>
    <property type="match status" value="1"/>
</dbReference>
<dbReference type="NCBIfam" id="NF003950">
    <property type="entry name" value="PRK05450.1-3"/>
    <property type="match status" value="1"/>
</dbReference>
<dbReference type="RefSeq" id="WP_123206353.1">
    <property type="nucleotide sequence ID" value="NZ_RBEE01000023.1"/>
</dbReference>
<sequence>MDKISGSNLAFGDSKIIGIIPARFASTRFPGKPLVDIAGKSMIQRVYEQACKAQSLSKVVIATDDERIAAEVKRFGGEFIFTASHHQSGTDRCAEVIEHLPDFDIVINIQGDEPFIEPAQIDLLVSCFTEAKVQLATLIKPIESQESIYNPNSPKVVIDVNGRAMYFSRSPIPFIRNGEPGVWAEKHKFYKHIGIYGYRTESLKAITKLPPSSLEIAESLEQLRWIENGFYIQTKVTDLETVAIDTPEDLEKLNKLLKALKLE</sequence>
<dbReference type="GO" id="GO:0016020">
    <property type="term" value="C:membrane"/>
    <property type="evidence" value="ECO:0007669"/>
    <property type="project" value="UniProtKB-SubCell"/>
</dbReference>
<dbReference type="Gene3D" id="3.90.550.10">
    <property type="entry name" value="Spore Coat Polysaccharide Biosynthesis Protein SpsA, Chain A"/>
    <property type="match status" value="1"/>
</dbReference>
<dbReference type="Pfam" id="PF02348">
    <property type="entry name" value="CTP_transf_3"/>
    <property type="match status" value="1"/>
</dbReference>
<dbReference type="PANTHER" id="PTHR42866:SF2">
    <property type="entry name" value="3-DEOXY-MANNO-OCTULOSONATE CYTIDYLYLTRANSFERASE, MITOCHONDRIAL"/>
    <property type="match status" value="1"/>
</dbReference>
<evidence type="ECO:0000256" key="1">
    <source>
        <dbReference type="ARBA" id="ARBA00004370"/>
    </source>
</evidence>
<dbReference type="HAMAP" id="MF_00057">
    <property type="entry name" value="KdsB"/>
    <property type="match status" value="1"/>
</dbReference>
<dbReference type="OrthoDB" id="9815559at2"/>
<dbReference type="GO" id="GO:0005829">
    <property type="term" value="C:cytosol"/>
    <property type="evidence" value="ECO:0007669"/>
    <property type="project" value="TreeGrafter"/>
</dbReference>
<accession>A0A3N0BU10</accession>
<dbReference type="UniPathway" id="UPA00358">
    <property type="reaction ID" value="UER00476"/>
</dbReference>
<organism evidence="6 7">
    <name type="scientific">Pedobacter jejuensis</name>
    <dbReference type="NCBI Taxonomy" id="1268550"/>
    <lineage>
        <taxon>Bacteria</taxon>
        <taxon>Pseudomonadati</taxon>
        <taxon>Bacteroidota</taxon>
        <taxon>Sphingobacteriia</taxon>
        <taxon>Sphingobacteriales</taxon>
        <taxon>Sphingobacteriaceae</taxon>
        <taxon>Pedobacter</taxon>
    </lineage>
</organism>
<dbReference type="InterPro" id="IPR004528">
    <property type="entry name" value="KdsB"/>
</dbReference>
<dbReference type="EC" id="2.7.7.38" evidence="5"/>
<name>A0A3N0BU10_9SPHI</name>
<comment type="similarity">
    <text evidence="5">Belongs to the KdsB family.</text>
</comment>
<evidence type="ECO:0000313" key="7">
    <source>
        <dbReference type="Proteomes" id="UP000274046"/>
    </source>
</evidence>
<comment type="function">
    <text evidence="5">Activates KDO (a required 8-carbon sugar) for incorporation into bacterial lipopolysaccharide in Gram-negative bacteria.</text>
</comment>
<keyword evidence="4 5" id="KW-0448">Lipopolysaccharide biosynthesis</keyword>
<dbReference type="InterPro" id="IPR003329">
    <property type="entry name" value="Cytidylyl_trans"/>
</dbReference>
<keyword evidence="2 5" id="KW-0808">Transferase</keyword>
<reference evidence="6 7" key="1">
    <citation type="submission" date="2018-10" db="EMBL/GenBank/DDBJ databases">
        <title>Genome sequencing of Pedobacter jejuensis TNB23.</title>
        <authorList>
            <person name="Cho Y.-J."/>
            <person name="Cho A."/>
            <person name="Kim O.-S."/>
        </authorList>
    </citation>
    <scope>NUCLEOTIDE SEQUENCE [LARGE SCALE GENOMIC DNA]</scope>
    <source>
        <strain evidence="6 7">TNB23</strain>
    </source>
</reference>
<dbReference type="GO" id="GO:0008690">
    <property type="term" value="F:3-deoxy-manno-octulosonate cytidylyltransferase activity"/>
    <property type="evidence" value="ECO:0007669"/>
    <property type="project" value="UniProtKB-UniRule"/>
</dbReference>
<dbReference type="GO" id="GO:0033468">
    <property type="term" value="P:CMP-keto-3-deoxy-D-manno-octulosonic acid biosynthetic process"/>
    <property type="evidence" value="ECO:0007669"/>
    <property type="project" value="UniProtKB-UniRule"/>
</dbReference>
<dbReference type="NCBIfam" id="NF003952">
    <property type="entry name" value="PRK05450.1-5"/>
    <property type="match status" value="1"/>
</dbReference>
<proteinExistence type="inferred from homology"/>
<protein>
    <recommendedName>
        <fullName evidence="5">3-deoxy-manno-octulosonate cytidylyltransferase</fullName>
        <ecNumber evidence="5">2.7.7.38</ecNumber>
    </recommendedName>
    <alternativeName>
        <fullName evidence="5">CMP-2-keto-3-deoxyoctulosonic acid synthase</fullName>
        <shortName evidence="5">CKS</shortName>
        <shortName evidence="5">CMP-KDO synthase</shortName>
    </alternativeName>
</protein>
<dbReference type="PANTHER" id="PTHR42866">
    <property type="entry name" value="3-DEOXY-MANNO-OCTULOSONATE CYTIDYLYLTRANSFERASE"/>
    <property type="match status" value="1"/>
</dbReference>
<dbReference type="NCBIfam" id="NF009905">
    <property type="entry name" value="PRK13368.1"/>
    <property type="match status" value="1"/>
</dbReference>
<comment type="caution">
    <text evidence="6">The sequence shown here is derived from an EMBL/GenBank/DDBJ whole genome shotgun (WGS) entry which is preliminary data.</text>
</comment>
<keyword evidence="5" id="KW-0963">Cytoplasm</keyword>
<keyword evidence="7" id="KW-1185">Reference proteome</keyword>
<dbReference type="NCBIfam" id="TIGR00466">
    <property type="entry name" value="kdsB"/>
    <property type="match status" value="1"/>
</dbReference>
<evidence type="ECO:0000256" key="3">
    <source>
        <dbReference type="ARBA" id="ARBA00022695"/>
    </source>
</evidence>